<evidence type="ECO:0000313" key="1">
    <source>
        <dbReference type="EMBL" id="CAB4617038.1"/>
    </source>
</evidence>
<dbReference type="EMBL" id="CAEZUO010000109">
    <property type="protein sequence ID" value="CAB4617038.1"/>
    <property type="molecule type" value="Genomic_DNA"/>
</dbReference>
<reference evidence="1" key="1">
    <citation type="submission" date="2020-05" db="EMBL/GenBank/DDBJ databases">
        <authorList>
            <person name="Chiriac C."/>
            <person name="Salcher M."/>
            <person name="Ghai R."/>
            <person name="Kavagutti S V."/>
        </authorList>
    </citation>
    <scope>NUCLEOTIDE SEQUENCE</scope>
</reference>
<name>A0A6J6I8E3_9ZZZZ</name>
<proteinExistence type="predicted"/>
<sequence>MAVDALATKGILDSLSSGPDVTINQDGSVTVSLAKRVPHLFARALPGAPDDKLVLATATATVQQR</sequence>
<protein>
    <submittedName>
        <fullName evidence="1">Unannotated protein</fullName>
    </submittedName>
</protein>
<gene>
    <name evidence="1" type="ORF">UFOPK1827_01685</name>
</gene>
<organism evidence="1">
    <name type="scientific">freshwater metagenome</name>
    <dbReference type="NCBI Taxonomy" id="449393"/>
    <lineage>
        <taxon>unclassified sequences</taxon>
        <taxon>metagenomes</taxon>
        <taxon>ecological metagenomes</taxon>
    </lineage>
</organism>
<accession>A0A6J6I8E3</accession>
<dbReference type="AlphaFoldDB" id="A0A6J6I8E3"/>